<dbReference type="AlphaFoldDB" id="A0AAV9ZCI9"/>
<evidence type="ECO:0000313" key="3">
    <source>
        <dbReference type="Proteomes" id="UP001362999"/>
    </source>
</evidence>
<sequence length="402" mass="43085">MSLLIDGTPTFNIARSQGPTTLVSSFFVQTYFLGRQASSSGSFALTLNSRDHGPLTVVLSCRISSGLEFDVVLALDWKSHLRDLLLHFGHRVPAAFDPWSMLSGYVASLDAGVSGAPLDSSVSLEPSQSTGMLAHPEPVNATVVVKPVKNVKTVKPVKPVLRIGDAAIPSAGGADASAGGADASAGGADVAASCNLSRNQAYYFKIMQGHGIPSQNLSSLPECKQAILTHLLSGGFDDSRDLAYFTLSIIISSRDLLNAMPTLASIFGINGSNTDLETWERRIRAKLLSTRSSLVEQFTELHPAERVLERINAMPLASLISIAALHGIPSRDCSQDSLRNVISTHLLSGACGSQRFGSFSIGFPSGSYTQEEFEQALQIRLLSQILPKMSRAIARKFLRWAR</sequence>
<reference evidence="1 3" key="1">
    <citation type="journal article" date="2024" name="J Genomics">
        <title>Draft genome sequencing and assembly of Favolaschia claudopus CIRM-BRFM 2984 isolated from oak limbs.</title>
        <authorList>
            <person name="Navarro D."/>
            <person name="Drula E."/>
            <person name="Chaduli D."/>
            <person name="Cazenave R."/>
            <person name="Ahrendt S."/>
            <person name="Wang J."/>
            <person name="Lipzen A."/>
            <person name="Daum C."/>
            <person name="Barry K."/>
            <person name="Grigoriev I.V."/>
            <person name="Favel A."/>
            <person name="Rosso M.N."/>
            <person name="Martin F."/>
        </authorList>
    </citation>
    <scope>NUCLEOTIDE SEQUENCE [LARGE SCALE GENOMIC DNA]</scope>
    <source>
        <strain evidence="1 3">CIRM-BRFM 2984</strain>
    </source>
</reference>
<proteinExistence type="predicted"/>
<organism evidence="1 3">
    <name type="scientific">Favolaschia claudopus</name>
    <dbReference type="NCBI Taxonomy" id="2862362"/>
    <lineage>
        <taxon>Eukaryota</taxon>
        <taxon>Fungi</taxon>
        <taxon>Dikarya</taxon>
        <taxon>Basidiomycota</taxon>
        <taxon>Agaricomycotina</taxon>
        <taxon>Agaricomycetes</taxon>
        <taxon>Agaricomycetidae</taxon>
        <taxon>Agaricales</taxon>
        <taxon>Marasmiineae</taxon>
        <taxon>Mycenaceae</taxon>
        <taxon>Favolaschia</taxon>
    </lineage>
</organism>
<evidence type="ECO:0000313" key="2">
    <source>
        <dbReference type="EMBL" id="KAK6987909.1"/>
    </source>
</evidence>
<comment type="caution">
    <text evidence="1">The sequence shown here is derived from an EMBL/GenBank/DDBJ whole genome shotgun (WGS) entry which is preliminary data.</text>
</comment>
<protein>
    <submittedName>
        <fullName evidence="1">Uncharacterized protein</fullName>
    </submittedName>
</protein>
<name>A0AAV9ZCI9_9AGAR</name>
<gene>
    <name evidence="1" type="ORF">R3P38DRAFT_2809911</name>
    <name evidence="2" type="ORF">R3P38DRAFT_3445719</name>
</gene>
<dbReference type="EMBL" id="JAWWNJ010000165">
    <property type="protein sequence ID" value="KAK6977834.1"/>
    <property type="molecule type" value="Genomic_DNA"/>
</dbReference>
<accession>A0AAV9ZCI9</accession>
<evidence type="ECO:0000313" key="1">
    <source>
        <dbReference type="EMBL" id="KAK6977834.1"/>
    </source>
</evidence>
<dbReference type="EMBL" id="JAWWNJ010000127">
    <property type="protein sequence ID" value="KAK6987909.1"/>
    <property type="molecule type" value="Genomic_DNA"/>
</dbReference>
<dbReference type="Proteomes" id="UP001362999">
    <property type="component" value="Unassembled WGS sequence"/>
</dbReference>
<keyword evidence="3" id="KW-1185">Reference proteome</keyword>